<dbReference type="PANTHER" id="PTHR21112">
    <property type="entry name" value="CHEMOSENSORY PROTEIN A 29A-RELATED"/>
    <property type="match status" value="1"/>
</dbReference>
<feature type="non-terminal residue" evidence="2">
    <location>
        <position position="190"/>
    </location>
</feature>
<gene>
    <name evidence="2" type="ORF">pipiens_018829</name>
</gene>
<organism evidence="2 3">
    <name type="scientific">Culex pipiens pipiens</name>
    <name type="common">Northern house mosquito</name>
    <dbReference type="NCBI Taxonomy" id="38569"/>
    <lineage>
        <taxon>Eukaryota</taxon>
        <taxon>Metazoa</taxon>
        <taxon>Ecdysozoa</taxon>
        <taxon>Arthropoda</taxon>
        <taxon>Hexapoda</taxon>
        <taxon>Insecta</taxon>
        <taxon>Pterygota</taxon>
        <taxon>Neoptera</taxon>
        <taxon>Endopterygota</taxon>
        <taxon>Diptera</taxon>
        <taxon>Nematocera</taxon>
        <taxon>Culicoidea</taxon>
        <taxon>Culicidae</taxon>
        <taxon>Culicinae</taxon>
        <taxon>Culicini</taxon>
        <taxon>Culex</taxon>
        <taxon>Culex</taxon>
    </lineage>
</organism>
<accession>A0ABD1E293</accession>
<dbReference type="Pfam" id="PF06477">
    <property type="entry name" value="DUF1091"/>
    <property type="match status" value="1"/>
</dbReference>
<protein>
    <submittedName>
        <fullName evidence="2">Uncharacterized protein</fullName>
    </submittedName>
</protein>
<keyword evidence="1" id="KW-0732">Signal</keyword>
<name>A0ABD1E293_CULPP</name>
<feature type="chain" id="PRO_5044886269" evidence="1">
    <location>
        <begin position="25"/>
        <end position="190"/>
    </location>
</feature>
<dbReference type="InterPro" id="IPR010512">
    <property type="entry name" value="DUF1091"/>
</dbReference>
<sequence length="190" mass="22175">MSHVESVHLVQVMALLLAVGHIGADLYQMIVEFDRYEIEYSVIGRFDRVRIRKFNRTTPVINGSYDLAVDLDNNYEIGIICSRSALGNNQFHLIPFKLSPMPVCDFIKKYAFDYQDIWQNKSNFPRVPAEGICPYPKGTYWVKDLALDANLFPPVIPEGYYRCYLDVYRISPRELLHHQAYYTRITKELL</sequence>
<reference evidence="2 3" key="1">
    <citation type="submission" date="2024-05" db="EMBL/GenBank/DDBJ databases">
        <title>Culex pipiens pipiens assembly and annotation.</title>
        <authorList>
            <person name="Alout H."/>
            <person name="Durand T."/>
        </authorList>
    </citation>
    <scope>NUCLEOTIDE SEQUENCE [LARGE SCALE GENOMIC DNA]</scope>
    <source>
        <strain evidence="2">HA-2024</strain>
        <tissue evidence="2">Whole body</tissue>
    </source>
</reference>
<dbReference type="PANTHER" id="PTHR21112:SF0">
    <property type="entry name" value="CHEMOSENSORY PROTEIN A 29A-RELATED"/>
    <property type="match status" value="1"/>
</dbReference>
<comment type="caution">
    <text evidence="2">The sequence shown here is derived from an EMBL/GenBank/DDBJ whole genome shotgun (WGS) entry which is preliminary data.</text>
</comment>
<dbReference type="AlphaFoldDB" id="A0ABD1E293"/>
<dbReference type="Proteomes" id="UP001562425">
    <property type="component" value="Unassembled WGS sequence"/>
</dbReference>
<evidence type="ECO:0000313" key="2">
    <source>
        <dbReference type="EMBL" id="KAL1404549.1"/>
    </source>
</evidence>
<proteinExistence type="predicted"/>
<feature type="signal peptide" evidence="1">
    <location>
        <begin position="1"/>
        <end position="24"/>
    </location>
</feature>
<evidence type="ECO:0000313" key="3">
    <source>
        <dbReference type="Proteomes" id="UP001562425"/>
    </source>
</evidence>
<evidence type="ECO:0000256" key="1">
    <source>
        <dbReference type="SAM" id="SignalP"/>
    </source>
</evidence>
<keyword evidence="3" id="KW-1185">Reference proteome</keyword>
<dbReference type="EMBL" id="JBEHCU010000279">
    <property type="protein sequence ID" value="KAL1404549.1"/>
    <property type="molecule type" value="Genomic_DNA"/>
</dbReference>